<dbReference type="EMBL" id="CANI01000028">
    <property type="protein sequence ID" value="CCM77244.1"/>
    <property type="molecule type" value="Genomic_DNA"/>
</dbReference>
<gene>
    <name evidence="2" type="ORF">BN77_4302</name>
</gene>
<name>K0Q3I2_9HYPH</name>
<organism evidence="2 3">
    <name type="scientific">Rhizobium mesoamericanum STM3625</name>
    <dbReference type="NCBI Taxonomy" id="1211777"/>
    <lineage>
        <taxon>Bacteria</taxon>
        <taxon>Pseudomonadati</taxon>
        <taxon>Pseudomonadota</taxon>
        <taxon>Alphaproteobacteria</taxon>
        <taxon>Hyphomicrobiales</taxon>
        <taxon>Rhizobiaceae</taxon>
        <taxon>Rhizobium/Agrobacterium group</taxon>
        <taxon>Rhizobium</taxon>
    </lineage>
</organism>
<dbReference type="Proteomes" id="UP000009319">
    <property type="component" value="Unassembled WGS sequence"/>
</dbReference>
<evidence type="ECO:0000313" key="3">
    <source>
        <dbReference type="Proteomes" id="UP000009319"/>
    </source>
</evidence>
<protein>
    <submittedName>
        <fullName evidence="2">Uncharacterized protein</fullName>
    </submittedName>
</protein>
<dbReference type="HOGENOM" id="CLU_2397554_0_0_5"/>
<keyword evidence="3" id="KW-1185">Reference proteome</keyword>
<accession>K0Q3I2</accession>
<proteinExistence type="predicted"/>
<dbReference type="AlphaFoldDB" id="K0Q3I2"/>
<evidence type="ECO:0000256" key="1">
    <source>
        <dbReference type="SAM" id="MobiDB-lite"/>
    </source>
</evidence>
<sequence length="93" mass="9793">MSVVVTSGNREHCLQACHLCPEGTGDLREAIISSQEGLSFRLGILVTRALVVCKARWSSLAPCAASISRASLARLSSSSSAVGSGHRRTPTRI</sequence>
<feature type="region of interest" description="Disordered" evidence="1">
    <location>
        <begin position="73"/>
        <end position="93"/>
    </location>
</feature>
<evidence type="ECO:0000313" key="2">
    <source>
        <dbReference type="EMBL" id="CCM77244.1"/>
    </source>
</evidence>
<comment type="caution">
    <text evidence="2">The sequence shown here is derived from an EMBL/GenBank/DDBJ whole genome shotgun (WGS) entry which is preliminary data.</text>
</comment>
<reference evidence="2 3" key="1">
    <citation type="journal article" date="2013" name="Genome Announc.">
        <title>Draft Genome Sequence of Rhizobium mesoamericanum STM3625, a Nitrogen-Fixing Symbiont of Mimosa pudica Isolated in French Guiana (South America).</title>
        <authorList>
            <person name="Moulin L."/>
            <person name="Mornico D."/>
            <person name="Melkonian R."/>
            <person name="Klonowska A."/>
        </authorList>
    </citation>
    <scope>NUCLEOTIDE SEQUENCE [LARGE SCALE GENOMIC DNA]</scope>
    <source>
        <strain evidence="2 3">STM3625</strain>
    </source>
</reference>